<dbReference type="EMBL" id="JAUHHC010000004">
    <property type="protein sequence ID" value="MDN3921932.1"/>
    <property type="molecule type" value="Genomic_DNA"/>
</dbReference>
<keyword evidence="9" id="KW-0289">Folate biosynthesis</keyword>
<dbReference type="Pfam" id="PF01288">
    <property type="entry name" value="HPPK"/>
    <property type="match status" value="1"/>
</dbReference>
<evidence type="ECO:0000256" key="11">
    <source>
        <dbReference type="ARBA" id="ARBA00029766"/>
    </source>
</evidence>
<keyword evidence="8" id="KW-0067">ATP-binding</keyword>
<dbReference type="EC" id="2.7.6.3" evidence="3"/>
<evidence type="ECO:0000256" key="8">
    <source>
        <dbReference type="ARBA" id="ARBA00022840"/>
    </source>
</evidence>
<dbReference type="SUPFAM" id="SSF55083">
    <property type="entry name" value="6-hydroxymethyl-7,8-dihydropterin pyrophosphokinase, HPPK"/>
    <property type="match status" value="1"/>
</dbReference>
<comment type="function">
    <text evidence="10">Catalyzes the transfer of pyrophosphate from adenosine triphosphate (ATP) to 6-hydroxymethyl-7,8-dihydropterin, an enzymatic step in folate biosynthesis pathway.</text>
</comment>
<dbReference type="PANTHER" id="PTHR43071">
    <property type="entry name" value="2-AMINO-4-HYDROXY-6-HYDROXYMETHYLDIHYDROPTERIDINE PYROPHOSPHOKINASE"/>
    <property type="match status" value="1"/>
</dbReference>
<evidence type="ECO:0000256" key="9">
    <source>
        <dbReference type="ARBA" id="ARBA00022909"/>
    </source>
</evidence>
<keyword evidence="15" id="KW-1185">Reference proteome</keyword>
<evidence type="ECO:0000256" key="5">
    <source>
        <dbReference type="ARBA" id="ARBA00022679"/>
    </source>
</evidence>
<dbReference type="PROSITE" id="PS00794">
    <property type="entry name" value="HPPK"/>
    <property type="match status" value="1"/>
</dbReference>
<evidence type="ECO:0000256" key="3">
    <source>
        <dbReference type="ARBA" id="ARBA00013253"/>
    </source>
</evidence>
<evidence type="ECO:0000256" key="7">
    <source>
        <dbReference type="ARBA" id="ARBA00022777"/>
    </source>
</evidence>
<gene>
    <name evidence="14" type="primary">folK</name>
    <name evidence="14" type="ORF">QWJ38_16705</name>
</gene>
<reference evidence="14 15" key="1">
    <citation type="submission" date="2023-06" db="EMBL/GenBank/DDBJ databases">
        <title>Pelomonas sp. PFR6 16S ribosomal RNA gene Genome sequencing and assembly.</title>
        <authorList>
            <person name="Woo H."/>
        </authorList>
    </citation>
    <scope>NUCLEOTIDE SEQUENCE [LARGE SCALE GENOMIC DNA]</scope>
    <source>
        <strain evidence="14 15">PFR6</strain>
    </source>
</reference>
<proteinExistence type="inferred from homology"/>
<dbReference type="Gene3D" id="3.30.70.560">
    <property type="entry name" value="7,8-Dihydro-6-hydroxymethylpterin-pyrophosphokinase HPPK"/>
    <property type="match status" value="1"/>
</dbReference>
<dbReference type="CDD" id="cd00483">
    <property type="entry name" value="HPPK"/>
    <property type="match status" value="1"/>
</dbReference>
<dbReference type="NCBIfam" id="TIGR01498">
    <property type="entry name" value="folK"/>
    <property type="match status" value="1"/>
</dbReference>
<evidence type="ECO:0000256" key="12">
    <source>
        <dbReference type="ARBA" id="ARBA00033413"/>
    </source>
</evidence>
<evidence type="ECO:0000256" key="6">
    <source>
        <dbReference type="ARBA" id="ARBA00022741"/>
    </source>
</evidence>
<comment type="similarity">
    <text evidence="2">Belongs to the HPPK family.</text>
</comment>
<evidence type="ECO:0000256" key="2">
    <source>
        <dbReference type="ARBA" id="ARBA00005810"/>
    </source>
</evidence>
<evidence type="ECO:0000256" key="1">
    <source>
        <dbReference type="ARBA" id="ARBA00005051"/>
    </source>
</evidence>
<evidence type="ECO:0000256" key="4">
    <source>
        <dbReference type="ARBA" id="ARBA00016218"/>
    </source>
</evidence>
<keyword evidence="7" id="KW-0418">Kinase</keyword>
<evidence type="ECO:0000313" key="15">
    <source>
        <dbReference type="Proteomes" id="UP001228044"/>
    </source>
</evidence>
<dbReference type="PANTHER" id="PTHR43071:SF1">
    <property type="entry name" value="2-AMINO-4-HYDROXY-6-HYDROXYMETHYLDIHYDROPTERIDINE PYROPHOSPHOKINASE"/>
    <property type="match status" value="1"/>
</dbReference>
<comment type="caution">
    <text evidence="14">The sequence shown here is derived from an EMBL/GenBank/DDBJ whole genome shotgun (WGS) entry which is preliminary data.</text>
</comment>
<keyword evidence="6" id="KW-0547">Nucleotide-binding</keyword>
<dbReference type="InterPro" id="IPR035907">
    <property type="entry name" value="Hppk_sf"/>
</dbReference>
<organism evidence="14 15">
    <name type="scientific">Roseateles violae</name>
    <dbReference type="NCBI Taxonomy" id="3058042"/>
    <lineage>
        <taxon>Bacteria</taxon>
        <taxon>Pseudomonadati</taxon>
        <taxon>Pseudomonadota</taxon>
        <taxon>Betaproteobacteria</taxon>
        <taxon>Burkholderiales</taxon>
        <taxon>Sphaerotilaceae</taxon>
        <taxon>Roseateles</taxon>
    </lineage>
</organism>
<protein>
    <recommendedName>
        <fullName evidence="4">2-amino-4-hydroxy-6-hydroxymethyldihydropteridine pyrophosphokinase</fullName>
        <ecNumber evidence="3">2.7.6.3</ecNumber>
    </recommendedName>
    <alternativeName>
        <fullName evidence="11">6-hydroxymethyl-7,8-dihydropterin pyrophosphokinase</fullName>
    </alternativeName>
    <alternativeName>
        <fullName evidence="12">7,8-dihydro-6-hydroxymethylpterin-pyrophosphokinase</fullName>
    </alternativeName>
</protein>
<accession>A0ABT8DXY7</accession>
<dbReference type="GO" id="GO:0003848">
    <property type="term" value="F:2-amino-4-hydroxy-6-hydroxymethyldihydropteridine diphosphokinase activity"/>
    <property type="evidence" value="ECO:0007669"/>
    <property type="project" value="UniProtKB-EC"/>
</dbReference>
<keyword evidence="5 14" id="KW-0808">Transferase</keyword>
<evidence type="ECO:0000256" key="10">
    <source>
        <dbReference type="ARBA" id="ARBA00029409"/>
    </source>
</evidence>
<sequence>MPAAERAYIGLGANLGVDLIGTLERALAALAALPQTRLVAVSPAYRTTPVDAGGPDYLNAVAALDTALAPLDLLDALQAIEQAHGRERPYRNAPRTLDLDLLLQGECSLQTPRLSLPHPRLHERAFVLRPLLDLAPALQVPGLGALRERLPAVAGQRLQRLDQALKAPIAC</sequence>
<dbReference type="RefSeq" id="WP_290360233.1">
    <property type="nucleotide sequence ID" value="NZ_JAUHHC010000004.1"/>
</dbReference>
<feature type="domain" description="7,8-dihydro-6-hydroxymethylpterin-pyrophosphokinase" evidence="13">
    <location>
        <begin position="91"/>
        <end position="102"/>
    </location>
</feature>
<evidence type="ECO:0000313" key="14">
    <source>
        <dbReference type="EMBL" id="MDN3921932.1"/>
    </source>
</evidence>
<evidence type="ECO:0000259" key="13">
    <source>
        <dbReference type="PROSITE" id="PS00794"/>
    </source>
</evidence>
<name>A0ABT8DXY7_9BURK</name>
<comment type="pathway">
    <text evidence="1">Cofactor biosynthesis; tetrahydrofolate biosynthesis; 2-amino-4-hydroxy-6-hydroxymethyl-7,8-dihydropteridine diphosphate from 7,8-dihydroneopterin triphosphate: step 4/4.</text>
</comment>
<dbReference type="Proteomes" id="UP001228044">
    <property type="component" value="Unassembled WGS sequence"/>
</dbReference>
<dbReference type="InterPro" id="IPR000550">
    <property type="entry name" value="Hppk"/>
</dbReference>